<dbReference type="AlphaFoldDB" id="A0A3S2V5D9"/>
<evidence type="ECO:0000259" key="1">
    <source>
        <dbReference type="Pfam" id="PF16324"/>
    </source>
</evidence>
<dbReference type="InterPro" id="IPR032526">
    <property type="entry name" value="DUF4960"/>
</dbReference>
<evidence type="ECO:0000313" key="3">
    <source>
        <dbReference type="Proteomes" id="UP000285211"/>
    </source>
</evidence>
<dbReference type="Pfam" id="PF16324">
    <property type="entry name" value="DUF4960"/>
    <property type="match status" value="1"/>
</dbReference>
<protein>
    <submittedName>
        <fullName evidence="2">DUF4960 domain-containing protein</fullName>
    </submittedName>
</protein>
<accession>A0A3S2V5D9</accession>
<name>A0A3S2V5D9_9FLAO</name>
<comment type="caution">
    <text evidence="2">The sequence shown here is derived from an EMBL/GenBank/DDBJ whole genome shotgun (WGS) entry which is preliminary data.</text>
</comment>
<dbReference type="Gene3D" id="2.60.40.2340">
    <property type="match status" value="1"/>
</dbReference>
<reference evidence="2 3" key="1">
    <citation type="submission" date="2019-01" db="EMBL/GenBank/DDBJ databases">
        <authorList>
            <person name="Chen W.-M."/>
        </authorList>
    </citation>
    <scope>NUCLEOTIDE SEQUENCE [LARGE SCALE GENOMIC DNA]</scope>
    <source>
        <strain evidence="2 3">BBQ-12</strain>
    </source>
</reference>
<dbReference type="OrthoDB" id="696008at2"/>
<dbReference type="PROSITE" id="PS51257">
    <property type="entry name" value="PROKAR_LIPOPROTEIN"/>
    <property type="match status" value="1"/>
</dbReference>
<organism evidence="2 3">
    <name type="scientific">Flavobacterium sufflavum</name>
    <dbReference type="NCBI Taxonomy" id="1921138"/>
    <lineage>
        <taxon>Bacteria</taxon>
        <taxon>Pseudomonadati</taxon>
        <taxon>Bacteroidota</taxon>
        <taxon>Flavobacteriia</taxon>
        <taxon>Flavobacteriales</taxon>
        <taxon>Flavobacteriaceae</taxon>
        <taxon>Flavobacterium</taxon>
    </lineage>
</organism>
<keyword evidence="3" id="KW-1185">Reference proteome</keyword>
<sequence length="369" mass="39535">MIMKKIFIKSLMIVTLIIGLQSCDERENYTDGAKVLDIVSSVQLNGKEAVINHLNGNISVSLSGDTNLSDVAFEAVFPNGVTVKPNSGTSLNLSSPVELSVSNGVTTRHYIVSAKLLPSKIAFLGDGATLNDVSDDDVKAAGLWAQQVYGDKFLYIPYNQLTDGALNGVNVLFYMYDKVGSTAQPAALLEHLNVISKFFVQGGKIVAGGHGTGIVEELGRDTSGLRNILGSGTGGANPDTWGVGFAGTALGSTISQGCQFYSDRKVYVINGGYKEDHNALWNLAPLDDPKFVSFSNGYDAEVVAAWDWAIDGQGFGGIVLWKPSGRFQGYIMTLGIGGMEWNMNDGRVNPYADNVRTIYKNSIDYLGSK</sequence>
<evidence type="ECO:0000313" key="2">
    <source>
        <dbReference type="EMBL" id="RVT77366.1"/>
    </source>
</evidence>
<feature type="domain" description="DUF4960" evidence="1">
    <location>
        <begin position="123"/>
        <end position="366"/>
    </location>
</feature>
<dbReference type="Proteomes" id="UP000285211">
    <property type="component" value="Unassembled WGS sequence"/>
</dbReference>
<proteinExistence type="predicted"/>
<dbReference type="EMBL" id="SACJ01000003">
    <property type="protein sequence ID" value="RVT77366.1"/>
    <property type="molecule type" value="Genomic_DNA"/>
</dbReference>
<gene>
    <name evidence="2" type="ORF">EOD40_06030</name>
</gene>